<feature type="compositionally biased region" description="Basic and acidic residues" evidence="1">
    <location>
        <begin position="107"/>
        <end position="123"/>
    </location>
</feature>
<dbReference type="Proteomes" id="UP000765509">
    <property type="component" value="Unassembled WGS sequence"/>
</dbReference>
<feature type="region of interest" description="Disordered" evidence="1">
    <location>
        <begin position="1"/>
        <end position="67"/>
    </location>
</feature>
<sequence>MTPTRSGSNYSIQSNGSGPGNSSHKSKRQECQPRGEAQMEDARTSTSSQRLASTFEPLIESTEADITSISVVIPESLSTGNNRDIPVSVQELVYGGKAARVGNSPKSLDRHHELISSSEEVHGARKNRGTSEGLDTHVLQRKSPTDKSLVEKPKHVIREPEKEAGPRHGKQPSGSSPSLHKCQASPSKPQRPTRRESKRKMERKSPSGTSLTFRITEFPRKRRQPWTMCSIWQEL</sequence>
<accession>A0A9Q3KLJ8</accession>
<feature type="region of interest" description="Disordered" evidence="1">
    <location>
        <begin position="99"/>
        <end position="219"/>
    </location>
</feature>
<proteinExistence type="predicted"/>
<keyword evidence="3" id="KW-1185">Reference proteome</keyword>
<feature type="compositionally biased region" description="Polar residues" evidence="1">
    <location>
        <begin position="1"/>
        <end position="23"/>
    </location>
</feature>
<protein>
    <submittedName>
        <fullName evidence="2">Uncharacterized protein</fullName>
    </submittedName>
</protein>
<dbReference type="EMBL" id="AVOT02111242">
    <property type="protein sequence ID" value="MBW0581942.1"/>
    <property type="molecule type" value="Genomic_DNA"/>
</dbReference>
<evidence type="ECO:0000256" key="1">
    <source>
        <dbReference type="SAM" id="MobiDB-lite"/>
    </source>
</evidence>
<name>A0A9Q3KLJ8_9BASI</name>
<evidence type="ECO:0000313" key="2">
    <source>
        <dbReference type="EMBL" id="MBW0581942.1"/>
    </source>
</evidence>
<evidence type="ECO:0000313" key="3">
    <source>
        <dbReference type="Proteomes" id="UP000765509"/>
    </source>
</evidence>
<gene>
    <name evidence="2" type="ORF">O181_121657</name>
</gene>
<comment type="caution">
    <text evidence="2">The sequence shown here is derived from an EMBL/GenBank/DDBJ whole genome shotgun (WGS) entry which is preliminary data.</text>
</comment>
<feature type="compositionally biased region" description="Basic and acidic residues" evidence="1">
    <location>
        <begin position="143"/>
        <end position="166"/>
    </location>
</feature>
<reference evidence="2" key="1">
    <citation type="submission" date="2021-03" db="EMBL/GenBank/DDBJ databases">
        <title>Draft genome sequence of rust myrtle Austropuccinia psidii MF-1, a brazilian biotype.</title>
        <authorList>
            <person name="Quecine M.C."/>
            <person name="Pachon D.M.R."/>
            <person name="Bonatelli M.L."/>
            <person name="Correr F.H."/>
            <person name="Franceschini L.M."/>
            <person name="Leite T.F."/>
            <person name="Margarido G.R.A."/>
            <person name="Almeida C.A."/>
            <person name="Ferrarezi J.A."/>
            <person name="Labate C.A."/>
        </authorList>
    </citation>
    <scope>NUCLEOTIDE SEQUENCE</scope>
    <source>
        <strain evidence="2">MF-1</strain>
    </source>
</reference>
<organism evidence="2 3">
    <name type="scientific">Austropuccinia psidii MF-1</name>
    <dbReference type="NCBI Taxonomy" id="1389203"/>
    <lineage>
        <taxon>Eukaryota</taxon>
        <taxon>Fungi</taxon>
        <taxon>Dikarya</taxon>
        <taxon>Basidiomycota</taxon>
        <taxon>Pucciniomycotina</taxon>
        <taxon>Pucciniomycetes</taxon>
        <taxon>Pucciniales</taxon>
        <taxon>Sphaerophragmiaceae</taxon>
        <taxon>Austropuccinia</taxon>
    </lineage>
</organism>
<dbReference type="AlphaFoldDB" id="A0A9Q3KLJ8"/>
<feature type="compositionally biased region" description="Polar residues" evidence="1">
    <location>
        <begin position="172"/>
        <end position="190"/>
    </location>
</feature>